<dbReference type="AlphaFoldDB" id="A0A3B6KCJ9"/>
<dbReference type="Gramene" id="TraesLDM5A03G02632560.1">
    <property type="protein sequence ID" value="TraesLDM5A03G02632560.1.CDS1"/>
    <property type="gene ID" value="TraesLDM5A03G02632560"/>
</dbReference>
<name>A0A3B6KCJ9_WHEAT</name>
<dbReference type="Gramene" id="TraesCS5A02G118100.1">
    <property type="protein sequence ID" value="TraesCS5A02G118100.1.cds1"/>
    <property type="gene ID" value="TraesCS5A02G118100"/>
</dbReference>
<dbReference type="Gramene" id="TraesJUL5A03G02649070.1">
    <property type="protein sequence ID" value="TraesJUL5A03G02649070.1.CDS1"/>
    <property type="gene ID" value="TraesJUL5A03G02649070"/>
</dbReference>
<dbReference type="Gramene" id="TraesSYM5A03G02658910.1">
    <property type="protein sequence ID" value="TraesSYM5A03G02658910.1.CDS1"/>
    <property type="gene ID" value="TraesSYM5A03G02658910"/>
</dbReference>
<sequence length="67" mass="7695">MARWRRSRLVEPVDAIFVVLHPTNRDSEKTRWSTGVRLDNSSNAGDYVGRGYGDDTHNHIAIPRARF</sequence>
<dbReference type="Gramene" id="TraesCLE_scaffold_016890_01G000100.1">
    <property type="protein sequence ID" value="TraesCLE_scaffold_016890_01G000100.1"/>
    <property type="gene ID" value="TraesCLE_scaffold_016890_01G000100"/>
</dbReference>
<dbReference type="Gramene" id="TraesARI5A03G02666800.1">
    <property type="protein sequence ID" value="TraesARI5A03G02666800.1.CDS1"/>
    <property type="gene ID" value="TraesARI5A03G02666800"/>
</dbReference>
<dbReference type="Gramene" id="TraesROB_scaffold_046293_01G000300.1">
    <property type="protein sequence ID" value="TraesROB_scaffold_046293_01G000300.1"/>
    <property type="gene ID" value="TraesROB_scaffold_046293_01G000300"/>
</dbReference>
<evidence type="ECO:0000313" key="1">
    <source>
        <dbReference type="EnsemblPlants" id="TraesCS5A02G118100.1.cds1"/>
    </source>
</evidence>
<protein>
    <submittedName>
        <fullName evidence="1">Uncharacterized protein</fullName>
    </submittedName>
</protein>
<dbReference type="Gramene" id="TraesCAD_scaffold_021839_01G000100.1">
    <property type="protein sequence ID" value="TraesCAD_scaffold_021839_01G000100.1"/>
    <property type="gene ID" value="TraesCAD_scaffold_021839_01G000100"/>
</dbReference>
<evidence type="ECO:0000313" key="2">
    <source>
        <dbReference type="Proteomes" id="UP000019116"/>
    </source>
</evidence>
<dbReference type="Gramene" id="TraesJAG5A03G02630350.1">
    <property type="protein sequence ID" value="TraesJAG5A03G02630350.1.CDS1"/>
    <property type="gene ID" value="TraesJAG5A03G02630350"/>
</dbReference>
<dbReference type="Gramene" id="TraesPARA_EIv1.0_1595350.1">
    <property type="protein sequence ID" value="TraesPARA_EIv1.0_1595350.1.CDS1"/>
    <property type="gene ID" value="TraesPARA_EIv1.0_1595350"/>
</dbReference>
<reference evidence="1" key="1">
    <citation type="submission" date="2018-08" db="EMBL/GenBank/DDBJ databases">
        <authorList>
            <person name="Rossello M."/>
        </authorList>
    </citation>
    <scope>NUCLEOTIDE SEQUENCE [LARGE SCALE GENOMIC DNA]</scope>
    <source>
        <strain evidence="1">cv. Chinese Spring</strain>
    </source>
</reference>
<keyword evidence="2" id="KW-1185">Reference proteome</keyword>
<dbReference type="Gramene" id="TraesCS5A03G0323600.1">
    <property type="protein sequence ID" value="TraesCS5A03G0323600.1.CDS1"/>
    <property type="gene ID" value="TraesCS5A03G0323600"/>
</dbReference>
<accession>A0A3B6KCJ9</accession>
<reference evidence="1" key="2">
    <citation type="submission" date="2018-10" db="UniProtKB">
        <authorList>
            <consortium name="EnsemblPlants"/>
        </authorList>
    </citation>
    <scope>IDENTIFICATION</scope>
</reference>
<dbReference type="Gramene" id="TraesLAC5A03G02582760.1">
    <property type="protein sequence ID" value="TraesLAC5A03G02582760.1.CDS1"/>
    <property type="gene ID" value="TraesLAC5A03G02582760"/>
</dbReference>
<proteinExistence type="predicted"/>
<dbReference type="Gramene" id="TraesNOR5A03G02645030.1">
    <property type="protein sequence ID" value="TraesNOR5A03G02645030.1.CDS1"/>
    <property type="gene ID" value="TraesNOR5A03G02645030"/>
</dbReference>
<dbReference type="Proteomes" id="UP000019116">
    <property type="component" value="Chromosome 5A"/>
</dbReference>
<dbReference type="EnsemblPlants" id="TraesCS5A02G118100.1">
    <property type="protein sequence ID" value="TraesCS5A02G118100.1.cds1"/>
    <property type="gene ID" value="TraesCS5A02G118100"/>
</dbReference>
<dbReference type="Gramene" id="TraesMAC5A03G02627460.1">
    <property type="protein sequence ID" value="TraesMAC5A03G02627460.1.CDS1"/>
    <property type="gene ID" value="TraesMAC5A03G02627460"/>
</dbReference>
<dbReference type="Gramene" id="TraesSTA5A03G02619950.1">
    <property type="protein sequence ID" value="TraesSTA5A03G02619950.1.CDS1"/>
    <property type="gene ID" value="TraesSTA5A03G02619950"/>
</dbReference>
<organism evidence="1">
    <name type="scientific">Triticum aestivum</name>
    <name type="common">Wheat</name>
    <dbReference type="NCBI Taxonomy" id="4565"/>
    <lineage>
        <taxon>Eukaryota</taxon>
        <taxon>Viridiplantae</taxon>
        <taxon>Streptophyta</taxon>
        <taxon>Embryophyta</taxon>
        <taxon>Tracheophyta</taxon>
        <taxon>Spermatophyta</taxon>
        <taxon>Magnoliopsida</taxon>
        <taxon>Liliopsida</taxon>
        <taxon>Poales</taxon>
        <taxon>Poaceae</taxon>
        <taxon>BOP clade</taxon>
        <taxon>Pooideae</taxon>
        <taxon>Triticodae</taxon>
        <taxon>Triticeae</taxon>
        <taxon>Triticinae</taxon>
        <taxon>Triticum</taxon>
    </lineage>
</organism>
<dbReference type="Gramene" id="TraesWEE_scaffold_028191_01G000100.1">
    <property type="protein sequence ID" value="TraesWEE_scaffold_028191_01G000100.1"/>
    <property type="gene ID" value="TraesWEE_scaffold_028191_01G000100"/>
</dbReference>